<dbReference type="EMBL" id="CP133614">
    <property type="protein sequence ID" value="WMV18674.1"/>
    <property type="molecule type" value="Genomic_DNA"/>
</dbReference>
<dbReference type="Proteomes" id="UP001234989">
    <property type="component" value="Chromosome 3"/>
</dbReference>
<gene>
    <name evidence="1" type="ORF">MTR67_012059</name>
</gene>
<keyword evidence="2" id="KW-1185">Reference proteome</keyword>
<evidence type="ECO:0000313" key="2">
    <source>
        <dbReference type="Proteomes" id="UP001234989"/>
    </source>
</evidence>
<accession>A0AAF0Q7X7</accession>
<evidence type="ECO:0000313" key="1">
    <source>
        <dbReference type="EMBL" id="WMV18674.1"/>
    </source>
</evidence>
<name>A0AAF0Q7X7_SOLVR</name>
<reference evidence="1" key="1">
    <citation type="submission" date="2023-08" db="EMBL/GenBank/DDBJ databases">
        <title>A de novo genome assembly of Solanum verrucosum Schlechtendal, a Mexican diploid species geographically isolated from the other diploid A-genome species in potato relatives.</title>
        <authorList>
            <person name="Hosaka K."/>
        </authorList>
    </citation>
    <scope>NUCLEOTIDE SEQUENCE</scope>
    <source>
        <tissue evidence="1">Young leaves</tissue>
    </source>
</reference>
<proteinExistence type="predicted"/>
<dbReference type="AlphaFoldDB" id="A0AAF0Q7X7"/>
<sequence>MKKSSRPVAEQFCKAVLYRAMIHNAKMLKGKAKWP</sequence>
<protein>
    <submittedName>
        <fullName evidence="1">Uncharacterized protein</fullName>
    </submittedName>
</protein>
<organism evidence="1 2">
    <name type="scientific">Solanum verrucosum</name>
    <dbReference type="NCBI Taxonomy" id="315347"/>
    <lineage>
        <taxon>Eukaryota</taxon>
        <taxon>Viridiplantae</taxon>
        <taxon>Streptophyta</taxon>
        <taxon>Embryophyta</taxon>
        <taxon>Tracheophyta</taxon>
        <taxon>Spermatophyta</taxon>
        <taxon>Magnoliopsida</taxon>
        <taxon>eudicotyledons</taxon>
        <taxon>Gunneridae</taxon>
        <taxon>Pentapetalae</taxon>
        <taxon>asterids</taxon>
        <taxon>lamiids</taxon>
        <taxon>Solanales</taxon>
        <taxon>Solanaceae</taxon>
        <taxon>Solanoideae</taxon>
        <taxon>Solaneae</taxon>
        <taxon>Solanum</taxon>
    </lineage>
</organism>